<proteinExistence type="predicted"/>
<dbReference type="KEGG" id="acou:A5CBH24_01910"/>
<reference evidence="2" key="1">
    <citation type="submission" date="2019-06" db="EMBL/GenBank/DDBJ databases">
        <title>Alistipes onderdonkii subsp. vulgaris subsp. nov., Alistipes dispar sp. nov. and Alistipes communis sp. nov., isolated from human faeces, and creation of Alistipes onderdonkii subsp. onderdonkii subsp. nov.</title>
        <authorList>
            <person name="Sakamoto M."/>
            <person name="Ikeyama N."/>
            <person name="Ogata Y."/>
            <person name="Suda W."/>
            <person name="Iino T."/>
            <person name="Hattori M."/>
            <person name="Ohkuma M."/>
        </authorList>
    </citation>
    <scope>NUCLEOTIDE SEQUENCE [LARGE SCALE GENOMIC DNA]</scope>
    <source>
        <strain evidence="2">5CBH24</strain>
    </source>
</reference>
<evidence type="ECO:0000313" key="2">
    <source>
        <dbReference type="Proteomes" id="UP000318946"/>
    </source>
</evidence>
<dbReference type="EMBL" id="AP019735">
    <property type="protein sequence ID" value="BBL02878.1"/>
    <property type="molecule type" value="Genomic_DNA"/>
</dbReference>
<dbReference type="Gene3D" id="2.60.40.1930">
    <property type="match status" value="1"/>
</dbReference>
<protein>
    <recommendedName>
        <fullName evidence="3">Macroglobulin domain-containing protein</fullName>
    </recommendedName>
</protein>
<organism evidence="1 2">
    <name type="scientific">Alistipes communis</name>
    <dbReference type="NCBI Taxonomy" id="2585118"/>
    <lineage>
        <taxon>Bacteria</taxon>
        <taxon>Pseudomonadati</taxon>
        <taxon>Bacteroidota</taxon>
        <taxon>Bacteroidia</taxon>
        <taxon>Bacteroidales</taxon>
        <taxon>Rikenellaceae</taxon>
        <taxon>Alistipes</taxon>
    </lineage>
</organism>
<accession>A0A4Y1WS47</accession>
<evidence type="ECO:0008006" key="3">
    <source>
        <dbReference type="Google" id="ProtNLM"/>
    </source>
</evidence>
<keyword evidence="2" id="KW-1185">Reference proteome</keyword>
<dbReference type="GeneID" id="78340915"/>
<dbReference type="AlphaFoldDB" id="A0A4Y1WS47"/>
<evidence type="ECO:0000313" key="1">
    <source>
        <dbReference type="EMBL" id="BBL02878.1"/>
    </source>
</evidence>
<name>A0A4Y1WS47_9BACT</name>
<gene>
    <name evidence="1" type="ORF">A5CBH24_01910</name>
</gene>
<dbReference type="RefSeq" id="WP_141411900.1">
    <property type="nucleotide sequence ID" value="NZ_AP019735.1"/>
</dbReference>
<sequence>MCSVNSELPPPYTHSENFSYSSSLYANPFIEQIEHYPQEKLHVSTDKDSYIAGDTIWLRAHCADAATHRPVAASRYVYVELRDDRRALVRRIKLLSRDSVYSGYLPTQSLERFGDYSLTAYTLYMRNPGPEYFFKKPLTIWPYQESRRTQRNTSVRKVSDFDVSFFPEGGYLIDGYDCCVAFKALGDDGGSVEVTGVLKNDREEVVDTLRTLHGGMGCLRFTPHTGERYYAECTMEGGKTERFDLPASNNLACVLRVLHTERDFTVMVQSGRPLPKGLRLLVHCRGNLCYFREWNDDLPSLIFKRDKLPGGVLQILLLDKAGNALSERLVFNRGEELATTDMQVRGSLKQRTKVTLAVSATDPDGGPAAGDFSIAVTDRAAVPSAMSGSIYSTLLLTSELRGTIETPDWYFEGRDAARVAALDALLLTQGWRRYDVPELMKKEYVEPQYPLEVGQEIAGRINKGGLWNRRKKLDRYEMRMIVPSLHYVTKCAVDDTGAFALNGFDFPDSTLYVLRPAAVRGSMPEATVKVARDSFPEVGTLPRVPAQEQKKPYIAQARYYIEQRGQTDMRNILIDTVYVTHHKRLESTRPEHRLAARTWTAEQIKEAGAGTILDFIARMPGILMRGTNILYRREKVQFMLDGLIEEPLEYSLYHGTGERSLKRLKTQGMSAQEFYNPLDESPKEESKRNVDYREDYDELPSFLWYPLNIVERIDLIESSNMVLWGATSWRQVGIISITTKKGKDLDDATRTLPARDVEFVSPLGYQTPAEFYAPAYATEKARRSMVPDYRTTLYWNPTVKLDDTGQAIVEFYTSDAPVNYDITIEGITQTGKIVRTVKIITE</sequence>
<dbReference type="Proteomes" id="UP000318946">
    <property type="component" value="Chromosome"/>
</dbReference>
<dbReference type="OrthoDB" id="679547at2"/>